<evidence type="ECO:0000313" key="2">
    <source>
        <dbReference type="EMBL" id="KAL0434706.1"/>
    </source>
</evidence>
<feature type="compositionally biased region" description="Basic and acidic residues" evidence="1">
    <location>
        <begin position="130"/>
        <end position="141"/>
    </location>
</feature>
<dbReference type="AlphaFoldDB" id="A0AAW2W0E0"/>
<feature type="region of interest" description="Disordered" evidence="1">
    <location>
        <begin position="81"/>
        <end position="141"/>
    </location>
</feature>
<proteinExistence type="predicted"/>
<sequence length="141" mass="15228">MASWPVRNNFWLRDIPLMGRNLPSSTWALLWRMLLSLLSVFGSGRRRSPPKFSSCVEIWGKFIEDILEDVLGEVVAEIQGGTPGAEIESEAGDVQPEGAPAPNEGEVPRANDEAISAAPLTAIPPGTQSETKEDPACGDKK</sequence>
<reference evidence="2" key="1">
    <citation type="submission" date="2020-06" db="EMBL/GenBank/DDBJ databases">
        <authorList>
            <person name="Li T."/>
            <person name="Hu X."/>
            <person name="Zhang T."/>
            <person name="Song X."/>
            <person name="Zhang H."/>
            <person name="Dai N."/>
            <person name="Sheng W."/>
            <person name="Hou X."/>
            <person name="Wei L."/>
        </authorList>
    </citation>
    <scope>NUCLEOTIDE SEQUENCE</scope>
    <source>
        <strain evidence="2">G02</strain>
        <tissue evidence="2">Leaf</tissue>
    </source>
</reference>
<comment type="caution">
    <text evidence="2">The sequence shown here is derived from an EMBL/GenBank/DDBJ whole genome shotgun (WGS) entry which is preliminary data.</text>
</comment>
<reference evidence="2" key="2">
    <citation type="journal article" date="2024" name="Plant">
        <title>Genomic evolution and insights into agronomic trait innovations of Sesamum species.</title>
        <authorList>
            <person name="Miao H."/>
            <person name="Wang L."/>
            <person name="Qu L."/>
            <person name="Liu H."/>
            <person name="Sun Y."/>
            <person name="Le M."/>
            <person name="Wang Q."/>
            <person name="Wei S."/>
            <person name="Zheng Y."/>
            <person name="Lin W."/>
            <person name="Duan Y."/>
            <person name="Cao H."/>
            <person name="Xiong S."/>
            <person name="Wang X."/>
            <person name="Wei L."/>
            <person name="Li C."/>
            <person name="Ma Q."/>
            <person name="Ju M."/>
            <person name="Zhao R."/>
            <person name="Li G."/>
            <person name="Mu C."/>
            <person name="Tian Q."/>
            <person name="Mei H."/>
            <person name="Zhang T."/>
            <person name="Gao T."/>
            <person name="Zhang H."/>
        </authorList>
    </citation>
    <scope>NUCLEOTIDE SEQUENCE</scope>
    <source>
        <strain evidence="2">G02</strain>
    </source>
</reference>
<gene>
    <name evidence="2" type="ORF">Sradi_0178500</name>
</gene>
<organism evidence="2">
    <name type="scientific">Sesamum radiatum</name>
    <name type="common">Black benniseed</name>
    <dbReference type="NCBI Taxonomy" id="300843"/>
    <lineage>
        <taxon>Eukaryota</taxon>
        <taxon>Viridiplantae</taxon>
        <taxon>Streptophyta</taxon>
        <taxon>Embryophyta</taxon>
        <taxon>Tracheophyta</taxon>
        <taxon>Spermatophyta</taxon>
        <taxon>Magnoliopsida</taxon>
        <taxon>eudicotyledons</taxon>
        <taxon>Gunneridae</taxon>
        <taxon>Pentapetalae</taxon>
        <taxon>asterids</taxon>
        <taxon>lamiids</taxon>
        <taxon>Lamiales</taxon>
        <taxon>Pedaliaceae</taxon>
        <taxon>Sesamum</taxon>
    </lineage>
</organism>
<protein>
    <submittedName>
        <fullName evidence="2">Uncharacterized protein</fullName>
    </submittedName>
</protein>
<evidence type="ECO:0000256" key="1">
    <source>
        <dbReference type="SAM" id="MobiDB-lite"/>
    </source>
</evidence>
<accession>A0AAW2W0E0</accession>
<dbReference type="EMBL" id="JACGWJ010000002">
    <property type="protein sequence ID" value="KAL0434706.1"/>
    <property type="molecule type" value="Genomic_DNA"/>
</dbReference>
<name>A0AAW2W0E0_SESRA</name>